<evidence type="ECO:0000256" key="4">
    <source>
        <dbReference type="ARBA" id="ARBA00023157"/>
    </source>
</evidence>
<feature type="domain" description="Chitin-binding type-2" evidence="7">
    <location>
        <begin position="375"/>
        <end position="428"/>
    </location>
</feature>
<evidence type="ECO:0000313" key="9">
    <source>
        <dbReference type="WBParaSite" id="PSAMB.scaffold2903size20647.g19622.t1"/>
    </source>
</evidence>
<evidence type="ECO:0000259" key="7">
    <source>
        <dbReference type="PROSITE" id="PS50940"/>
    </source>
</evidence>
<sequence>MAITVPLCSLIVFLSAVVVGGRHHKFSLAHKSFDWICKEQRTEFASLGPCSRQYLECDDYLGAIVKNCRDYEVWSNDGCISASDSYCSISTYDRDLLNSRTEQLAVRAKICDRDQGVFFAAKNHHGHEIDECSRQAIICSVDNKEASVTAVVTCPDETVLDAFTMNCTQPSYSCIDAYDYDKEHNGVRFSVERFLVDAVCDANAEYSYESKLCAPWFLDCSRREVVNCRNDHFYDEKRGECRSKHEVDSCIDETVCYGGEWSKKLSVAPCQQQFVWCRGGRIFDYGCVRGRVFDGRGCKDRDLVPECGGGTCREGETYKHDDCNKYTRCHNGRLFVASCDRDQAWSIDQQKCLYDRYCAAKNCARDGTCASSPDLKTCNEGHSFLDQEPCTGKYMDCIDGHYEERSCAPNHSWRVQARKCVYDAECYDSYNSLGVCNCLPANPCNRGHLYGHPTDCNRYFQCVDGGYVERTCESGVHEWHKKDNICTYNRHCQRDNYRICEEGVNYAHENAKLCSKYRKCKDNAFVNYECEKNFYFDTKTAQCIYDRNYVCHSKPQPPSEPAVSDGCYSVYFRHEMCNKYYHCNNGKYTEETCRVGHAYDHNHLACVPDDSCRPHTKHCKIGSYSHYPYDCRFFYQCDHGKWALRPCAPGTGWNQKLLTCDHLGNGQCY</sequence>
<feature type="domain" description="Chitin-binding type-2" evidence="7">
    <location>
        <begin position="564"/>
        <end position="614"/>
    </location>
</feature>
<dbReference type="PANTHER" id="PTHR23301">
    <property type="entry name" value="CHITIN BINDING PERITROPHIN-A"/>
    <property type="match status" value="1"/>
</dbReference>
<dbReference type="PROSITE" id="PS50940">
    <property type="entry name" value="CHIT_BIND_II"/>
    <property type="match status" value="6"/>
</dbReference>
<dbReference type="SUPFAM" id="SSF57625">
    <property type="entry name" value="Invertebrate chitin-binding proteins"/>
    <property type="match status" value="5"/>
</dbReference>
<feature type="domain" description="Chitin-binding type-2" evidence="7">
    <location>
        <begin position="309"/>
        <end position="360"/>
    </location>
</feature>
<feature type="signal peptide" evidence="6">
    <location>
        <begin position="1"/>
        <end position="21"/>
    </location>
</feature>
<feature type="chain" id="PRO_5037574756" evidence="6">
    <location>
        <begin position="22"/>
        <end position="669"/>
    </location>
</feature>
<evidence type="ECO:0000256" key="5">
    <source>
        <dbReference type="ARBA" id="ARBA00023180"/>
    </source>
</evidence>
<evidence type="ECO:0000256" key="2">
    <source>
        <dbReference type="ARBA" id="ARBA00022729"/>
    </source>
</evidence>
<evidence type="ECO:0000256" key="1">
    <source>
        <dbReference type="ARBA" id="ARBA00022669"/>
    </source>
</evidence>
<evidence type="ECO:0000256" key="3">
    <source>
        <dbReference type="ARBA" id="ARBA00022737"/>
    </source>
</evidence>
<evidence type="ECO:0000256" key="6">
    <source>
        <dbReference type="SAM" id="SignalP"/>
    </source>
</evidence>
<keyword evidence="2 6" id="KW-0732">Signal</keyword>
<keyword evidence="3" id="KW-0677">Repeat</keyword>
<reference evidence="9" key="1">
    <citation type="submission" date="2022-11" db="UniProtKB">
        <authorList>
            <consortium name="WormBaseParasite"/>
        </authorList>
    </citation>
    <scope>IDENTIFICATION</scope>
</reference>
<evidence type="ECO:0000313" key="8">
    <source>
        <dbReference type="Proteomes" id="UP000887566"/>
    </source>
</evidence>
<dbReference type="GO" id="GO:0005576">
    <property type="term" value="C:extracellular region"/>
    <property type="evidence" value="ECO:0007669"/>
    <property type="project" value="InterPro"/>
</dbReference>
<organism evidence="8 9">
    <name type="scientific">Plectus sambesii</name>
    <dbReference type="NCBI Taxonomy" id="2011161"/>
    <lineage>
        <taxon>Eukaryota</taxon>
        <taxon>Metazoa</taxon>
        <taxon>Ecdysozoa</taxon>
        <taxon>Nematoda</taxon>
        <taxon>Chromadorea</taxon>
        <taxon>Plectida</taxon>
        <taxon>Plectina</taxon>
        <taxon>Plectoidea</taxon>
        <taxon>Plectidae</taxon>
        <taxon>Plectus</taxon>
    </lineage>
</organism>
<keyword evidence="1" id="KW-0147">Chitin-binding</keyword>
<proteinExistence type="predicted"/>
<dbReference type="GO" id="GO:0008061">
    <property type="term" value="F:chitin binding"/>
    <property type="evidence" value="ECO:0007669"/>
    <property type="project" value="UniProtKB-KW"/>
</dbReference>
<dbReference type="InterPro" id="IPR051940">
    <property type="entry name" value="Chitin_bind-dev_reg"/>
</dbReference>
<dbReference type="InterPro" id="IPR036508">
    <property type="entry name" value="Chitin-bd_dom_sf"/>
</dbReference>
<accession>A0A914W172</accession>
<dbReference type="Gene3D" id="2.170.140.10">
    <property type="entry name" value="Chitin binding domain"/>
    <property type="match status" value="2"/>
</dbReference>
<feature type="domain" description="Chitin-binding type-2" evidence="7">
    <location>
        <begin position="497"/>
        <end position="553"/>
    </location>
</feature>
<dbReference type="Proteomes" id="UP000887566">
    <property type="component" value="Unplaced"/>
</dbReference>
<name>A0A914W172_9BILA</name>
<dbReference type="InterPro" id="IPR002557">
    <property type="entry name" value="Chitin-bd_dom"/>
</dbReference>
<protein>
    <submittedName>
        <fullName evidence="9">Chitin-binding type-2 domain-containing protein</fullName>
    </submittedName>
</protein>
<dbReference type="PANTHER" id="PTHR23301:SF0">
    <property type="entry name" value="CHITIN-BINDING TYPE-2 DOMAIN-CONTAINING PROTEIN-RELATED"/>
    <property type="match status" value="1"/>
</dbReference>
<dbReference type="Pfam" id="PF01607">
    <property type="entry name" value="CBM_14"/>
    <property type="match status" value="5"/>
</dbReference>
<keyword evidence="5" id="KW-0325">Glycoprotein</keyword>
<keyword evidence="8" id="KW-1185">Reference proteome</keyword>
<feature type="domain" description="Chitin-binding type-2" evidence="7">
    <location>
        <begin position="441"/>
        <end position="494"/>
    </location>
</feature>
<dbReference type="WBParaSite" id="PSAMB.scaffold2903size20647.g19622.t1">
    <property type="protein sequence ID" value="PSAMB.scaffold2903size20647.g19622.t1"/>
    <property type="gene ID" value="PSAMB.scaffold2903size20647.g19622"/>
</dbReference>
<dbReference type="SMART" id="SM00494">
    <property type="entry name" value="ChtBD2"/>
    <property type="match status" value="10"/>
</dbReference>
<feature type="domain" description="Chitin-binding type-2" evidence="7">
    <location>
        <begin position="616"/>
        <end position="669"/>
    </location>
</feature>
<dbReference type="AlphaFoldDB" id="A0A914W172"/>
<keyword evidence="4" id="KW-1015">Disulfide bond</keyword>